<dbReference type="InterPro" id="IPR029787">
    <property type="entry name" value="Nucleotide_cyclase"/>
</dbReference>
<evidence type="ECO:0000256" key="2">
    <source>
        <dbReference type="ARBA" id="ARBA00012528"/>
    </source>
</evidence>
<comment type="cofactor">
    <cofactor evidence="1">
        <name>Mg(2+)</name>
        <dbReference type="ChEBI" id="CHEBI:18420"/>
    </cofactor>
</comment>
<dbReference type="InterPro" id="IPR035965">
    <property type="entry name" value="PAS-like_dom_sf"/>
</dbReference>
<dbReference type="OrthoDB" id="92309at2"/>
<dbReference type="Pfam" id="PF00990">
    <property type="entry name" value="GGDEF"/>
    <property type="match status" value="1"/>
</dbReference>
<dbReference type="EC" id="2.7.7.65" evidence="2"/>
<dbReference type="STRING" id="573570.F7310_06025"/>
<dbReference type="PANTHER" id="PTHR45138:SF9">
    <property type="entry name" value="DIGUANYLATE CYCLASE DGCM-RELATED"/>
    <property type="match status" value="1"/>
</dbReference>
<name>A0A1L4BSW9_9GAMM</name>
<proteinExistence type="predicted"/>
<evidence type="ECO:0000256" key="3">
    <source>
        <dbReference type="ARBA" id="ARBA00034247"/>
    </source>
</evidence>
<dbReference type="Gene3D" id="3.30.450.20">
    <property type="entry name" value="PAS domain"/>
    <property type="match status" value="2"/>
</dbReference>
<dbReference type="GO" id="GO:0052621">
    <property type="term" value="F:diguanylate cyclase activity"/>
    <property type="evidence" value="ECO:0007669"/>
    <property type="project" value="UniProtKB-EC"/>
</dbReference>
<dbReference type="InterPro" id="IPR043128">
    <property type="entry name" value="Rev_trsase/Diguanyl_cyclase"/>
</dbReference>
<sequence length="490" mass="56050">MLGLNVVDWDPFALHTQLSSLILDLIDNPEIFTSKHLKKDGSLIDVEINAKGVVIDNKRYLFASQRTIKARNTTQVDLANKLLVREKAKYKTILELASDGVFIMDFEGRLLEYSKKAQDLLGYSDSEMVDLSVFDWDKNITKEEYAQIILALKKGPIEIERIHTRKDGSKYIAFITANIINIKDQELLYASARDITQQKESQRIIIEQNEQLEAIFQTALGGISLLSLDGKYEFVNNKYCEMLEYSSKEILDKSTFDFTDKEYLAEYKHVLKEVTEKSIYEDFERVCITKSGKLKRLRSSIALMPNNRQLLMTTVDNTDLFNAMSIIRKQTYTDDLTKLDNKRSYNNHIKENLRLYERYEMPFSMIIFDIDFFKKVNDNYGHLVGDKVLKELGSLVSSNIRGTDTAFRIGGEEFALILKNTSLNNAVIVAEKLRTIVEQDLDTIKGQTITISLGVTQVIIGDTTDSIYTRADTCLYTAKKHGRNCVIASD</sequence>
<protein>
    <recommendedName>
        <fullName evidence="2">diguanylate cyclase</fullName>
        <ecNumber evidence="2">2.7.7.65</ecNumber>
    </recommendedName>
</protein>
<dbReference type="SUPFAM" id="SSF55073">
    <property type="entry name" value="Nucleotide cyclase"/>
    <property type="match status" value="1"/>
</dbReference>
<feature type="domain" description="PAS" evidence="4">
    <location>
        <begin position="208"/>
        <end position="278"/>
    </location>
</feature>
<keyword evidence="7" id="KW-1185">Reference proteome</keyword>
<dbReference type="PANTHER" id="PTHR45138">
    <property type="entry name" value="REGULATORY COMPONENTS OF SENSORY TRANSDUCTION SYSTEM"/>
    <property type="match status" value="1"/>
</dbReference>
<dbReference type="AlphaFoldDB" id="A0A1L4BSW9"/>
<comment type="catalytic activity">
    <reaction evidence="3">
        <text>2 GTP = 3',3'-c-di-GMP + 2 diphosphate</text>
        <dbReference type="Rhea" id="RHEA:24898"/>
        <dbReference type="ChEBI" id="CHEBI:33019"/>
        <dbReference type="ChEBI" id="CHEBI:37565"/>
        <dbReference type="ChEBI" id="CHEBI:58805"/>
        <dbReference type="EC" id="2.7.7.65"/>
    </reaction>
</comment>
<gene>
    <name evidence="6" type="ORF">F7310_06025</name>
</gene>
<evidence type="ECO:0000256" key="1">
    <source>
        <dbReference type="ARBA" id="ARBA00001946"/>
    </source>
</evidence>
<dbReference type="NCBIfam" id="TIGR00254">
    <property type="entry name" value="GGDEF"/>
    <property type="match status" value="1"/>
</dbReference>
<dbReference type="SMART" id="SM00091">
    <property type="entry name" value="PAS"/>
    <property type="match status" value="2"/>
</dbReference>
<evidence type="ECO:0000313" key="6">
    <source>
        <dbReference type="EMBL" id="API86939.1"/>
    </source>
</evidence>
<dbReference type="InterPro" id="IPR000014">
    <property type="entry name" value="PAS"/>
</dbReference>
<dbReference type="GO" id="GO:0005886">
    <property type="term" value="C:plasma membrane"/>
    <property type="evidence" value="ECO:0007669"/>
    <property type="project" value="TreeGrafter"/>
</dbReference>
<organism evidence="6 7">
    <name type="scientific">Francisella uliginis</name>
    <dbReference type="NCBI Taxonomy" id="573570"/>
    <lineage>
        <taxon>Bacteria</taxon>
        <taxon>Pseudomonadati</taxon>
        <taxon>Pseudomonadota</taxon>
        <taxon>Gammaproteobacteria</taxon>
        <taxon>Thiotrichales</taxon>
        <taxon>Francisellaceae</taxon>
        <taxon>Francisella</taxon>
    </lineage>
</organism>
<dbReference type="SMART" id="SM00267">
    <property type="entry name" value="GGDEF"/>
    <property type="match status" value="1"/>
</dbReference>
<dbReference type="InterPro" id="IPR050469">
    <property type="entry name" value="Diguanylate_Cyclase"/>
</dbReference>
<reference evidence="6 7" key="1">
    <citation type="journal article" date="2016" name="Appl. Environ. Microbiol.">
        <title>Whole genome relationships among Francisella bacteria of diverse origin define new species and provide specific regions for detection.</title>
        <authorList>
            <person name="Challacombe J.F."/>
            <person name="Petersen J.M."/>
            <person name="Gallegos-Graves V."/>
            <person name="Hodge D."/>
            <person name="Pillai S."/>
            <person name="Kuske C.R."/>
        </authorList>
    </citation>
    <scope>NUCLEOTIDE SEQUENCE [LARGE SCALE GENOMIC DNA]</scope>
    <source>
        <strain evidence="7">TX07-7310</strain>
    </source>
</reference>
<dbReference type="CDD" id="cd00130">
    <property type="entry name" value="PAS"/>
    <property type="match status" value="2"/>
</dbReference>
<evidence type="ECO:0000313" key="7">
    <source>
        <dbReference type="Proteomes" id="UP000184222"/>
    </source>
</evidence>
<feature type="domain" description="PAS" evidence="4">
    <location>
        <begin position="86"/>
        <end position="130"/>
    </location>
</feature>
<dbReference type="Gene3D" id="3.30.70.270">
    <property type="match status" value="1"/>
</dbReference>
<dbReference type="InterPro" id="IPR000160">
    <property type="entry name" value="GGDEF_dom"/>
</dbReference>
<dbReference type="SUPFAM" id="SSF55785">
    <property type="entry name" value="PYP-like sensor domain (PAS domain)"/>
    <property type="match status" value="2"/>
</dbReference>
<dbReference type="RefSeq" id="WP_072712520.1">
    <property type="nucleotide sequence ID" value="NZ_CP016796.1"/>
</dbReference>
<dbReference type="PROSITE" id="PS50887">
    <property type="entry name" value="GGDEF"/>
    <property type="match status" value="1"/>
</dbReference>
<dbReference type="Pfam" id="PF13426">
    <property type="entry name" value="PAS_9"/>
    <property type="match status" value="2"/>
</dbReference>
<accession>A0A1L4BSW9</accession>
<dbReference type="CDD" id="cd01949">
    <property type="entry name" value="GGDEF"/>
    <property type="match status" value="1"/>
</dbReference>
<evidence type="ECO:0000259" key="4">
    <source>
        <dbReference type="PROSITE" id="PS50112"/>
    </source>
</evidence>
<dbReference type="Proteomes" id="UP000184222">
    <property type="component" value="Chromosome"/>
</dbReference>
<dbReference type="KEGG" id="frx:F7310_06025"/>
<dbReference type="FunFam" id="3.30.70.270:FF:000001">
    <property type="entry name" value="Diguanylate cyclase domain protein"/>
    <property type="match status" value="1"/>
</dbReference>
<dbReference type="NCBIfam" id="TIGR00229">
    <property type="entry name" value="sensory_box"/>
    <property type="match status" value="2"/>
</dbReference>
<dbReference type="PROSITE" id="PS50112">
    <property type="entry name" value="PAS"/>
    <property type="match status" value="2"/>
</dbReference>
<dbReference type="GO" id="GO:0043709">
    <property type="term" value="P:cell adhesion involved in single-species biofilm formation"/>
    <property type="evidence" value="ECO:0007669"/>
    <property type="project" value="TreeGrafter"/>
</dbReference>
<feature type="domain" description="GGDEF" evidence="5">
    <location>
        <begin position="361"/>
        <end position="490"/>
    </location>
</feature>
<dbReference type="EMBL" id="CP016796">
    <property type="protein sequence ID" value="API86939.1"/>
    <property type="molecule type" value="Genomic_DNA"/>
</dbReference>
<dbReference type="GO" id="GO:1902201">
    <property type="term" value="P:negative regulation of bacterial-type flagellum-dependent cell motility"/>
    <property type="evidence" value="ECO:0007669"/>
    <property type="project" value="TreeGrafter"/>
</dbReference>
<evidence type="ECO:0000259" key="5">
    <source>
        <dbReference type="PROSITE" id="PS50887"/>
    </source>
</evidence>